<dbReference type="SFLD" id="SFLDG01082">
    <property type="entry name" value="B12-binding_domain_containing"/>
    <property type="match status" value="1"/>
</dbReference>
<dbReference type="GO" id="GO:0046872">
    <property type="term" value="F:metal ion binding"/>
    <property type="evidence" value="ECO:0007669"/>
    <property type="project" value="UniProtKB-KW"/>
</dbReference>
<dbReference type="InterPro" id="IPR006158">
    <property type="entry name" value="Cobalamin-bd"/>
</dbReference>
<dbReference type="SUPFAM" id="SSF102114">
    <property type="entry name" value="Radical SAM enzymes"/>
    <property type="match status" value="1"/>
</dbReference>
<dbReference type="GO" id="GO:0003824">
    <property type="term" value="F:catalytic activity"/>
    <property type="evidence" value="ECO:0007669"/>
    <property type="project" value="InterPro"/>
</dbReference>
<evidence type="ECO:0000256" key="5">
    <source>
        <dbReference type="ARBA" id="ARBA00023014"/>
    </source>
</evidence>
<dbReference type="InterPro" id="IPR006638">
    <property type="entry name" value="Elp3/MiaA/NifB-like_rSAM"/>
</dbReference>
<name>A0A8J6TK33_9BACT</name>
<proteinExistence type="predicted"/>
<keyword evidence="2" id="KW-0949">S-adenosyl-L-methionine</keyword>
<feature type="domain" description="Radical SAM core" evidence="7">
    <location>
        <begin position="185"/>
        <end position="419"/>
    </location>
</feature>
<dbReference type="Gene3D" id="3.80.30.20">
    <property type="entry name" value="tm_1862 like domain"/>
    <property type="match status" value="1"/>
</dbReference>
<evidence type="ECO:0000259" key="7">
    <source>
        <dbReference type="PROSITE" id="PS51918"/>
    </source>
</evidence>
<keyword evidence="3" id="KW-0479">Metal-binding</keyword>
<evidence type="ECO:0000259" key="6">
    <source>
        <dbReference type="PROSITE" id="PS51332"/>
    </source>
</evidence>
<dbReference type="GO" id="GO:0051539">
    <property type="term" value="F:4 iron, 4 sulfur cluster binding"/>
    <property type="evidence" value="ECO:0007669"/>
    <property type="project" value="UniProtKB-KW"/>
</dbReference>
<dbReference type="InterPro" id="IPR034466">
    <property type="entry name" value="Methyltransferase_Class_B"/>
</dbReference>
<reference evidence="8 9" key="1">
    <citation type="submission" date="2020-08" db="EMBL/GenBank/DDBJ databases">
        <title>Bridging the membrane lipid divide: bacteria of the FCB group superphylum have the potential to synthesize archaeal ether lipids.</title>
        <authorList>
            <person name="Villanueva L."/>
            <person name="Von Meijenfeldt F.A.B."/>
            <person name="Westbye A.B."/>
            <person name="Yadav S."/>
            <person name="Hopmans E.C."/>
            <person name="Dutilh B.E."/>
            <person name="Sinninghe Damste J.S."/>
        </authorList>
    </citation>
    <scope>NUCLEOTIDE SEQUENCE [LARGE SCALE GENOMIC DNA]</scope>
    <source>
        <strain evidence="8">NIOZ-UU30</strain>
    </source>
</reference>
<sequence length="426" mass="47396">MKVLLISANTEQINMPVLPLGMACIAAAVQGAGHDVKTVNLMMQQNTRMLLKDAVEGFDPEVLGISVRNIDDQMMEPAGFLLDPVKAVIAECRSLSKAPIVLGGAGYSIFPRSALDFLKADMGIQGEGEAAFVALLERLERKADLSSVPGLYLPASGLQKKAGFTNRLDDYPLPLPDIHLSLPSALKDKEVWLPFQTRRGCPMDCSYCSTAAIEGRILRKHSVKWAMELIRKYADAGFDRFFFVDNTFNFPLSYAKTLCDQIVATGLKIGWRCILYPWQIDDGLVEKMAAAGCREVSLGFESGSAEILKRLNKRFKPEDVRRISAMLKKQGIHRMGFLLLGGPGETKETVKKSLCFADALEIEMMKITVGIRIYPQTALHRISVNDGVIAPHEDLLFPKFYVVKGLKGWLQKTVAEWMEKRPNWVR</sequence>
<dbReference type="PROSITE" id="PS51332">
    <property type="entry name" value="B12_BINDING"/>
    <property type="match status" value="1"/>
</dbReference>
<dbReference type="CDD" id="cd01335">
    <property type="entry name" value="Radical_SAM"/>
    <property type="match status" value="1"/>
</dbReference>
<dbReference type="PANTHER" id="PTHR43409:SF16">
    <property type="entry name" value="SLR0320 PROTEIN"/>
    <property type="match status" value="1"/>
</dbReference>
<dbReference type="InterPro" id="IPR051198">
    <property type="entry name" value="BchE-like"/>
</dbReference>
<dbReference type="PROSITE" id="PS51918">
    <property type="entry name" value="RADICAL_SAM"/>
    <property type="match status" value="1"/>
</dbReference>
<feature type="domain" description="B12-binding" evidence="6">
    <location>
        <begin position="1"/>
        <end position="146"/>
    </location>
</feature>
<comment type="caution">
    <text evidence="8">The sequence shown here is derived from an EMBL/GenBank/DDBJ whole genome shotgun (WGS) entry which is preliminary data.</text>
</comment>
<keyword evidence="4" id="KW-0408">Iron</keyword>
<gene>
    <name evidence="8" type="ORF">H8E23_16760</name>
</gene>
<dbReference type="SFLD" id="SFLDG01123">
    <property type="entry name" value="methyltransferase_(Class_B)"/>
    <property type="match status" value="1"/>
</dbReference>
<dbReference type="Pfam" id="PF04055">
    <property type="entry name" value="Radical_SAM"/>
    <property type="match status" value="1"/>
</dbReference>
<comment type="cofactor">
    <cofactor evidence="1">
        <name>[4Fe-4S] cluster</name>
        <dbReference type="ChEBI" id="CHEBI:49883"/>
    </cofactor>
</comment>
<dbReference type="GO" id="GO:0031419">
    <property type="term" value="F:cobalamin binding"/>
    <property type="evidence" value="ECO:0007669"/>
    <property type="project" value="InterPro"/>
</dbReference>
<dbReference type="SMART" id="SM00729">
    <property type="entry name" value="Elp3"/>
    <property type="match status" value="1"/>
</dbReference>
<dbReference type="PROSITE" id="PS51257">
    <property type="entry name" value="PROKAR_LIPOPROTEIN"/>
    <property type="match status" value="1"/>
</dbReference>
<accession>A0A8J6TK33</accession>
<dbReference type="EMBL" id="JACNJH010000248">
    <property type="protein sequence ID" value="MBC8363037.1"/>
    <property type="molecule type" value="Genomic_DNA"/>
</dbReference>
<dbReference type="InterPro" id="IPR058240">
    <property type="entry name" value="rSAM_sf"/>
</dbReference>
<evidence type="ECO:0000256" key="4">
    <source>
        <dbReference type="ARBA" id="ARBA00023004"/>
    </source>
</evidence>
<dbReference type="Pfam" id="PF02310">
    <property type="entry name" value="B12-binding"/>
    <property type="match status" value="1"/>
</dbReference>
<evidence type="ECO:0000313" key="8">
    <source>
        <dbReference type="EMBL" id="MBC8363037.1"/>
    </source>
</evidence>
<dbReference type="SFLD" id="SFLDS00029">
    <property type="entry name" value="Radical_SAM"/>
    <property type="match status" value="1"/>
</dbReference>
<keyword evidence="5" id="KW-0411">Iron-sulfur</keyword>
<evidence type="ECO:0000256" key="2">
    <source>
        <dbReference type="ARBA" id="ARBA00022691"/>
    </source>
</evidence>
<dbReference type="InterPro" id="IPR023404">
    <property type="entry name" value="rSAM_horseshoe"/>
</dbReference>
<dbReference type="PANTHER" id="PTHR43409">
    <property type="entry name" value="ANAEROBIC MAGNESIUM-PROTOPORPHYRIN IX MONOMETHYL ESTER CYCLASE-RELATED"/>
    <property type="match status" value="1"/>
</dbReference>
<dbReference type="AlphaFoldDB" id="A0A8J6TK33"/>
<evidence type="ECO:0000313" key="9">
    <source>
        <dbReference type="Proteomes" id="UP000603434"/>
    </source>
</evidence>
<dbReference type="Proteomes" id="UP000603434">
    <property type="component" value="Unassembled WGS sequence"/>
</dbReference>
<dbReference type="Gene3D" id="3.40.50.280">
    <property type="entry name" value="Cobalamin-binding domain"/>
    <property type="match status" value="1"/>
</dbReference>
<evidence type="ECO:0000256" key="3">
    <source>
        <dbReference type="ARBA" id="ARBA00022723"/>
    </source>
</evidence>
<evidence type="ECO:0000256" key="1">
    <source>
        <dbReference type="ARBA" id="ARBA00001966"/>
    </source>
</evidence>
<organism evidence="8 9">
    <name type="scientific">Candidatus Desulfatibia profunda</name>
    <dbReference type="NCBI Taxonomy" id="2841695"/>
    <lineage>
        <taxon>Bacteria</taxon>
        <taxon>Pseudomonadati</taxon>
        <taxon>Thermodesulfobacteriota</taxon>
        <taxon>Desulfobacteria</taxon>
        <taxon>Desulfobacterales</taxon>
        <taxon>Desulfobacterales incertae sedis</taxon>
        <taxon>Candidatus Desulfatibia</taxon>
    </lineage>
</organism>
<dbReference type="InterPro" id="IPR007197">
    <property type="entry name" value="rSAM"/>
</dbReference>
<protein>
    <submittedName>
        <fullName evidence="8">Radical SAM protein</fullName>
    </submittedName>
</protein>
<dbReference type="GO" id="GO:0005829">
    <property type="term" value="C:cytosol"/>
    <property type="evidence" value="ECO:0007669"/>
    <property type="project" value="TreeGrafter"/>
</dbReference>